<gene>
    <name evidence="5" type="ORF">TTHERM_00962140</name>
</gene>
<dbReference type="EMBL" id="GG662632">
    <property type="protein sequence ID" value="EAS00008.1"/>
    <property type="molecule type" value="Genomic_DNA"/>
</dbReference>
<dbReference type="InterPro" id="IPR010402">
    <property type="entry name" value="CCT_domain"/>
</dbReference>
<dbReference type="GO" id="GO:0005634">
    <property type="term" value="C:nucleus"/>
    <property type="evidence" value="ECO:0007669"/>
    <property type="project" value="UniProtKB-SubCell"/>
</dbReference>
<evidence type="ECO:0000256" key="1">
    <source>
        <dbReference type="ARBA" id="ARBA00004123"/>
    </source>
</evidence>
<dbReference type="Proteomes" id="UP000009168">
    <property type="component" value="Unassembled WGS sequence"/>
</dbReference>
<evidence type="ECO:0000256" key="3">
    <source>
        <dbReference type="SAM" id="MobiDB-lite"/>
    </source>
</evidence>
<evidence type="ECO:0000313" key="5">
    <source>
        <dbReference type="EMBL" id="EAS00008.1"/>
    </source>
</evidence>
<dbReference type="KEGG" id="tet:TTHERM_00962140"/>
<dbReference type="Pfam" id="PF06203">
    <property type="entry name" value="CCT"/>
    <property type="match status" value="1"/>
</dbReference>
<protein>
    <submittedName>
        <fullName evidence="5">CCT motif protein</fullName>
    </submittedName>
</protein>
<dbReference type="GeneID" id="7828978"/>
<dbReference type="HOGENOM" id="CLU_838070_0_0_1"/>
<evidence type="ECO:0000259" key="4">
    <source>
        <dbReference type="PROSITE" id="PS51017"/>
    </source>
</evidence>
<proteinExistence type="predicted"/>
<name>Q23TX3_TETTS</name>
<feature type="domain" description="CCT" evidence="4">
    <location>
        <begin position="254"/>
        <end position="295"/>
    </location>
</feature>
<accession>Q23TX3</accession>
<dbReference type="PROSITE" id="PS51017">
    <property type="entry name" value="CCT"/>
    <property type="match status" value="1"/>
</dbReference>
<evidence type="ECO:0000313" key="6">
    <source>
        <dbReference type="Proteomes" id="UP000009168"/>
    </source>
</evidence>
<evidence type="ECO:0000256" key="2">
    <source>
        <dbReference type="ARBA" id="ARBA00023242"/>
    </source>
</evidence>
<sequence length="332" mass="38160">MSFFDMNNFLLHSTKLAVSDTDSLASTEIRDRALSNSSVGSQDYLPSSNTSYYGQSNLKDLNLLLALLTQNQQTQQQQQQQQHQYQSQIQTNQSYLIEKGRSNSDASQSAEDFKGLFDLNSFSLFPQSQFERKISGQVFIPKPIRSMQSKQNSMLQDLGIDSTNSNSSPQQQQSNVKNLILEASLNIFQNLMRKETGSEVNVQNNSQTQQVPSPMQSSVSSQNQPQQSQIMYQPNIIFGVQLTPEEMQKRRELRRQKIEKYLIKKLTRKWDVLRYEVRKKIAKTRQRVKGRFVKEEKKMDSDDSQVSNPQIKSINSTQIVLSDDQMNSMDNM</sequence>
<feature type="compositionally biased region" description="Low complexity" evidence="3">
    <location>
        <begin position="200"/>
        <end position="226"/>
    </location>
</feature>
<organism evidence="5 6">
    <name type="scientific">Tetrahymena thermophila (strain SB210)</name>
    <dbReference type="NCBI Taxonomy" id="312017"/>
    <lineage>
        <taxon>Eukaryota</taxon>
        <taxon>Sar</taxon>
        <taxon>Alveolata</taxon>
        <taxon>Ciliophora</taxon>
        <taxon>Intramacronucleata</taxon>
        <taxon>Oligohymenophorea</taxon>
        <taxon>Hymenostomatida</taxon>
        <taxon>Tetrahymenina</taxon>
        <taxon>Tetrahymenidae</taxon>
        <taxon>Tetrahymena</taxon>
    </lineage>
</organism>
<keyword evidence="6" id="KW-1185">Reference proteome</keyword>
<keyword evidence="2" id="KW-0539">Nucleus</keyword>
<reference evidence="6" key="1">
    <citation type="journal article" date="2006" name="PLoS Biol.">
        <title>Macronuclear genome sequence of the ciliate Tetrahymena thermophila, a model eukaryote.</title>
        <authorList>
            <person name="Eisen J.A."/>
            <person name="Coyne R.S."/>
            <person name="Wu M."/>
            <person name="Wu D."/>
            <person name="Thiagarajan M."/>
            <person name="Wortman J.R."/>
            <person name="Badger J.H."/>
            <person name="Ren Q."/>
            <person name="Amedeo P."/>
            <person name="Jones K.M."/>
            <person name="Tallon L.J."/>
            <person name="Delcher A.L."/>
            <person name="Salzberg S.L."/>
            <person name="Silva J.C."/>
            <person name="Haas B.J."/>
            <person name="Majoros W.H."/>
            <person name="Farzad M."/>
            <person name="Carlton J.M."/>
            <person name="Smith R.K. Jr."/>
            <person name="Garg J."/>
            <person name="Pearlman R.E."/>
            <person name="Karrer K.M."/>
            <person name="Sun L."/>
            <person name="Manning G."/>
            <person name="Elde N.C."/>
            <person name="Turkewitz A.P."/>
            <person name="Asai D.J."/>
            <person name="Wilkes D.E."/>
            <person name="Wang Y."/>
            <person name="Cai H."/>
            <person name="Collins K."/>
            <person name="Stewart B.A."/>
            <person name="Lee S.R."/>
            <person name="Wilamowska K."/>
            <person name="Weinberg Z."/>
            <person name="Ruzzo W.L."/>
            <person name="Wloga D."/>
            <person name="Gaertig J."/>
            <person name="Frankel J."/>
            <person name="Tsao C.-C."/>
            <person name="Gorovsky M.A."/>
            <person name="Keeling P.J."/>
            <person name="Waller R.F."/>
            <person name="Patron N.J."/>
            <person name="Cherry J.M."/>
            <person name="Stover N.A."/>
            <person name="Krieger C.J."/>
            <person name="del Toro C."/>
            <person name="Ryder H.F."/>
            <person name="Williamson S.C."/>
            <person name="Barbeau R.A."/>
            <person name="Hamilton E.P."/>
            <person name="Orias E."/>
        </authorList>
    </citation>
    <scope>NUCLEOTIDE SEQUENCE [LARGE SCALE GENOMIC DNA]</scope>
    <source>
        <strain evidence="6">SB210</strain>
    </source>
</reference>
<feature type="region of interest" description="Disordered" evidence="3">
    <location>
        <begin position="198"/>
        <end position="226"/>
    </location>
</feature>
<dbReference type="InParanoid" id="Q23TX3"/>
<dbReference type="AlphaFoldDB" id="Q23TX3"/>
<dbReference type="RefSeq" id="XP_001020253.1">
    <property type="nucleotide sequence ID" value="XM_001020253.3"/>
</dbReference>
<comment type="subcellular location">
    <subcellularLocation>
        <location evidence="1">Nucleus</location>
    </subcellularLocation>
</comment>